<dbReference type="WBParaSite" id="nRc.2.0.1.t29847-RA">
    <property type="protein sequence ID" value="nRc.2.0.1.t29847-RA"/>
    <property type="gene ID" value="nRc.2.0.1.g29847"/>
</dbReference>
<dbReference type="AlphaFoldDB" id="A0A915JVR5"/>
<organism evidence="2 3">
    <name type="scientific">Romanomermis culicivorax</name>
    <name type="common">Nematode worm</name>
    <dbReference type="NCBI Taxonomy" id="13658"/>
    <lineage>
        <taxon>Eukaryota</taxon>
        <taxon>Metazoa</taxon>
        <taxon>Ecdysozoa</taxon>
        <taxon>Nematoda</taxon>
        <taxon>Enoplea</taxon>
        <taxon>Dorylaimia</taxon>
        <taxon>Mermithida</taxon>
        <taxon>Mermithoidea</taxon>
        <taxon>Mermithidae</taxon>
        <taxon>Romanomermis</taxon>
    </lineage>
</organism>
<protein>
    <submittedName>
        <fullName evidence="3">Uncharacterized protein</fullName>
    </submittedName>
</protein>
<reference evidence="3" key="1">
    <citation type="submission" date="2022-11" db="UniProtKB">
        <authorList>
            <consortium name="WormBaseParasite"/>
        </authorList>
    </citation>
    <scope>IDENTIFICATION</scope>
</reference>
<dbReference type="SUPFAM" id="SSF81321">
    <property type="entry name" value="Family A G protein-coupled receptor-like"/>
    <property type="match status" value="1"/>
</dbReference>
<dbReference type="Proteomes" id="UP000887565">
    <property type="component" value="Unplaced"/>
</dbReference>
<keyword evidence="1" id="KW-0812">Transmembrane</keyword>
<evidence type="ECO:0000313" key="2">
    <source>
        <dbReference type="Proteomes" id="UP000887565"/>
    </source>
</evidence>
<evidence type="ECO:0000313" key="3">
    <source>
        <dbReference type="WBParaSite" id="nRc.2.0.1.t29847-RA"/>
    </source>
</evidence>
<proteinExistence type="predicted"/>
<dbReference type="Gene3D" id="1.20.1070.10">
    <property type="entry name" value="Rhodopsin 7-helix transmembrane proteins"/>
    <property type="match status" value="1"/>
</dbReference>
<name>A0A915JVR5_ROMCU</name>
<evidence type="ECO:0000256" key="1">
    <source>
        <dbReference type="SAM" id="Phobius"/>
    </source>
</evidence>
<keyword evidence="1" id="KW-1133">Transmembrane helix</keyword>
<accession>A0A915JVR5</accession>
<keyword evidence="2" id="KW-1185">Reference proteome</keyword>
<keyword evidence="1" id="KW-0472">Membrane</keyword>
<sequence length="147" mass="16695">MIDAGFHEVFYAGYQETNSKQDNKVDQLGNYPSNPKNDSKVVLIGRRFGQSLALKFSTCSKYCSTNSGQRVKLTCRKSGRSNEKRSQLIVMLAAVIAAYFCCLLPFNAVVLWAILWPSTFEAFDSDKRKLRLEKEDIDVSKKQKKLL</sequence>
<feature type="transmembrane region" description="Helical" evidence="1">
    <location>
        <begin position="88"/>
        <end position="115"/>
    </location>
</feature>